<evidence type="ECO:0000313" key="2">
    <source>
        <dbReference type="EMBL" id="KRQ86199.1"/>
    </source>
</evidence>
<sequence>MHMGFWLDSLFFIIPVIIITMFVITMIINVKNYIKNSSSPILSEKVRVVSKRFDVRHTHHAASENTTHVTSSTTYYITFENEAGQRFELRVGPSDYGLIVEGDEGIVTYQGEWFKRFERNIRGAV</sequence>
<dbReference type="OrthoDB" id="282886at2"/>
<dbReference type="Gene3D" id="2.40.50.660">
    <property type="match status" value="1"/>
</dbReference>
<keyword evidence="3" id="KW-1185">Reference proteome</keyword>
<dbReference type="Pfam" id="PF10694">
    <property type="entry name" value="DUF2500"/>
    <property type="match status" value="1"/>
</dbReference>
<evidence type="ECO:0000256" key="1">
    <source>
        <dbReference type="SAM" id="Phobius"/>
    </source>
</evidence>
<dbReference type="EMBL" id="LKHP01000014">
    <property type="protein sequence ID" value="KRQ86199.1"/>
    <property type="molecule type" value="Genomic_DNA"/>
</dbReference>
<accession>A0A0R3JRT1</accession>
<keyword evidence="1" id="KW-0472">Membrane</keyword>
<reference evidence="2 3" key="1">
    <citation type="submission" date="2015-09" db="EMBL/GenBank/DDBJ databases">
        <title>Draft genome sequence of a Caloramator mitchellensis, a moderate thermophile from the Great Artesian Basin of Australia.</title>
        <authorList>
            <person name="Patel B.K."/>
        </authorList>
    </citation>
    <scope>NUCLEOTIDE SEQUENCE [LARGE SCALE GENOMIC DNA]</scope>
    <source>
        <strain evidence="2 3">VF08</strain>
    </source>
</reference>
<feature type="transmembrane region" description="Helical" evidence="1">
    <location>
        <begin position="6"/>
        <end position="28"/>
    </location>
</feature>
<keyword evidence="1" id="KW-0812">Transmembrane</keyword>
<dbReference type="STRING" id="908809.ABG79_02040"/>
<organism evidence="2 3">
    <name type="scientific">Caloramator mitchellensis</name>
    <dbReference type="NCBI Taxonomy" id="908809"/>
    <lineage>
        <taxon>Bacteria</taxon>
        <taxon>Bacillati</taxon>
        <taxon>Bacillota</taxon>
        <taxon>Clostridia</taxon>
        <taxon>Eubacteriales</taxon>
        <taxon>Clostridiaceae</taxon>
        <taxon>Caloramator</taxon>
    </lineage>
</organism>
<dbReference type="AlphaFoldDB" id="A0A0R3JRT1"/>
<dbReference type="Proteomes" id="UP000052015">
    <property type="component" value="Unassembled WGS sequence"/>
</dbReference>
<gene>
    <name evidence="2" type="ORF">ABG79_02040</name>
</gene>
<evidence type="ECO:0000313" key="3">
    <source>
        <dbReference type="Proteomes" id="UP000052015"/>
    </source>
</evidence>
<proteinExistence type="predicted"/>
<comment type="caution">
    <text evidence="2">The sequence shown here is derived from an EMBL/GenBank/DDBJ whole genome shotgun (WGS) entry which is preliminary data.</text>
</comment>
<evidence type="ECO:0008006" key="4">
    <source>
        <dbReference type="Google" id="ProtNLM"/>
    </source>
</evidence>
<keyword evidence="1" id="KW-1133">Transmembrane helix</keyword>
<dbReference type="InterPro" id="IPR019635">
    <property type="entry name" value="DUF2500"/>
</dbReference>
<dbReference type="RefSeq" id="WP_057979354.1">
    <property type="nucleotide sequence ID" value="NZ_LKHP01000014.1"/>
</dbReference>
<name>A0A0R3JRT1_CALMK</name>
<protein>
    <recommendedName>
        <fullName evidence="4">DUF2500 domain-containing protein</fullName>
    </recommendedName>
</protein>